<sequence length="76" mass="8546">MIFEHSFTSGIGIFYLLLTAIIHVVLAVAVYSDALSTRRAGKNIYLLNGFFWFILTLVAGIPSAALYWFVNKFDRA</sequence>
<proteinExistence type="predicted"/>
<feature type="transmembrane region" description="Helical" evidence="1">
    <location>
        <begin position="12"/>
        <end position="32"/>
    </location>
</feature>
<evidence type="ECO:0000313" key="3">
    <source>
        <dbReference type="Proteomes" id="UP000288789"/>
    </source>
</evidence>
<dbReference type="AlphaFoldDB" id="A0A443YY10"/>
<dbReference type="RefSeq" id="WP_128352973.1">
    <property type="nucleotide sequence ID" value="NZ_JBLXIM010000004.1"/>
</dbReference>
<organism evidence="2 3">
    <name type="scientific">Pseudidiomarina gelatinasegens</name>
    <dbReference type="NCBI Taxonomy" id="2487740"/>
    <lineage>
        <taxon>Bacteria</taxon>
        <taxon>Pseudomonadati</taxon>
        <taxon>Pseudomonadota</taxon>
        <taxon>Gammaproteobacteria</taxon>
        <taxon>Alteromonadales</taxon>
        <taxon>Idiomarinaceae</taxon>
        <taxon>Pseudidiomarina</taxon>
    </lineage>
</organism>
<comment type="caution">
    <text evidence="2">The sequence shown here is derived from an EMBL/GenBank/DDBJ whole genome shotgun (WGS) entry which is preliminary data.</text>
</comment>
<keyword evidence="1" id="KW-0472">Membrane</keyword>
<name>A0A443YY10_9GAMM</name>
<gene>
    <name evidence="2" type="ORF">EGC76_10565</name>
</gene>
<dbReference type="OrthoDB" id="6238905at2"/>
<reference evidence="2 3" key="1">
    <citation type="submission" date="2018-12" db="EMBL/GenBank/DDBJ databases">
        <authorList>
            <person name="Li A."/>
            <person name="Zhang M."/>
            <person name="Zhu H."/>
        </authorList>
    </citation>
    <scope>NUCLEOTIDE SEQUENCE [LARGE SCALE GENOMIC DNA]</scope>
    <source>
        <strain evidence="2 3">R04H25</strain>
    </source>
</reference>
<keyword evidence="1" id="KW-1133">Transmembrane helix</keyword>
<evidence type="ECO:0008006" key="4">
    <source>
        <dbReference type="Google" id="ProtNLM"/>
    </source>
</evidence>
<dbReference type="EMBL" id="RSFE01000009">
    <property type="protein sequence ID" value="RWU08936.1"/>
    <property type="molecule type" value="Genomic_DNA"/>
</dbReference>
<evidence type="ECO:0000313" key="2">
    <source>
        <dbReference type="EMBL" id="RWU08936.1"/>
    </source>
</evidence>
<evidence type="ECO:0000256" key="1">
    <source>
        <dbReference type="SAM" id="Phobius"/>
    </source>
</evidence>
<feature type="transmembrane region" description="Helical" evidence="1">
    <location>
        <begin position="44"/>
        <end position="70"/>
    </location>
</feature>
<dbReference type="Proteomes" id="UP000288789">
    <property type="component" value="Unassembled WGS sequence"/>
</dbReference>
<keyword evidence="1" id="KW-0812">Transmembrane</keyword>
<keyword evidence="3" id="KW-1185">Reference proteome</keyword>
<protein>
    <recommendedName>
        <fullName evidence="4">Cardiolipin synthase N-terminal domain-containing protein</fullName>
    </recommendedName>
</protein>
<accession>A0A443YY10</accession>